<gene>
    <name evidence="1" type="ORF">KE626_07880</name>
</gene>
<dbReference type="RefSeq" id="WP_211972329.1">
    <property type="nucleotide sequence ID" value="NZ_JAGTXB010000003.1"/>
</dbReference>
<dbReference type="Gene3D" id="1.10.10.1190">
    <property type="entry name" value="Antirestriction protein ArdA, domain 3"/>
    <property type="match status" value="1"/>
</dbReference>
<reference evidence="1 2" key="1">
    <citation type="submission" date="2021-04" db="EMBL/GenBank/DDBJ databases">
        <title>Chitinophaga sp. nov., isolated from the rhizosphere soil.</title>
        <authorList>
            <person name="He S."/>
        </authorList>
    </citation>
    <scope>NUCLEOTIDE SEQUENCE [LARGE SCALE GENOMIC DNA]</scope>
    <source>
        <strain evidence="1 2">2R12</strain>
    </source>
</reference>
<accession>A0ABS5IW82</accession>
<dbReference type="Pfam" id="PF07275">
    <property type="entry name" value="ArdA"/>
    <property type="match status" value="1"/>
</dbReference>
<comment type="caution">
    <text evidence="1">The sequence shown here is derived from an EMBL/GenBank/DDBJ whole genome shotgun (WGS) entry which is preliminary data.</text>
</comment>
<dbReference type="InterPro" id="IPR041893">
    <property type="entry name" value="ArdA_dom3"/>
</dbReference>
<organism evidence="1 2">
    <name type="scientific">Chitinophaga hostae</name>
    <dbReference type="NCBI Taxonomy" id="2831022"/>
    <lineage>
        <taxon>Bacteria</taxon>
        <taxon>Pseudomonadati</taxon>
        <taxon>Bacteroidota</taxon>
        <taxon>Chitinophagia</taxon>
        <taxon>Chitinophagales</taxon>
        <taxon>Chitinophagaceae</taxon>
        <taxon>Chitinophaga</taxon>
    </lineage>
</organism>
<protein>
    <submittedName>
        <fullName evidence="1">Antirestriction protein ArdA</fullName>
    </submittedName>
</protein>
<keyword evidence="2" id="KW-1185">Reference proteome</keyword>
<dbReference type="Proteomes" id="UP000676386">
    <property type="component" value="Unassembled WGS sequence"/>
</dbReference>
<dbReference type="EMBL" id="JAGTXB010000003">
    <property type="protein sequence ID" value="MBS0027224.1"/>
    <property type="molecule type" value="Genomic_DNA"/>
</dbReference>
<dbReference type="InterPro" id="IPR009899">
    <property type="entry name" value="ArdA"/>
</dbReference>
<sequence>MTQEIDITEASVYVGTYHKYNNGSLYGKWLKLGDYADKDDFYDACNELHKDEDEPEMMFQDYENIPEGLIKEYWISEKVFEIIEAFANMDESQKDPFLIWCTNKHYQLLKEDINDLISSFQDDYIGEYDSEEDFALELIELRDDLNEFAKRYFDYKAYANDIFCSDYWYDNGFVFYNS</sequence>
<dbReference type="InterPro" id="IPR041895">
    <property type="entry name" value="ArdA_dom1"/>
</dbReference>
<evidence type="ECO:0000313" key="1">
    <source>
        <dbReference type="EMBL" id="MBS0027224.1"/>
    </source>
</evidence>
<evidence type="ECO:0000313" key="2">
    <source>
        <dbReference type="Proteomes" id="UP000676386"/>
    </source>
</evidence>
<name>A0ABS5IW82_9BACT</name>
<dbReference type="Gene3D" id="3.10.20.480">
    <property type="entry name" value="Antirestriction protein ArdA, domain 1"/>
    <property type="match status" value="1"/>
</dbReference>
<proteinExistence type="predicted"/>